<comment type="caution">
    <text evidence="1">The sequence shown here is derived from an EMBL/GenBank/DDBJ whole genome shotgun (WGS) entry which is preliminary data.</text>
</comment>
<evidence type="ECO:0000313" key="1">
    <source>
        <dbReference type="EMBL" id="KAK4430586.1"/>
    </source>
</evidence>
<dbReference type="EMBL" id="JACGWO010000004">
    <property type="protein sequence ID" value="KAK4430586.1"/>
    <property type="molecule type" value="Genomic_DNA"/>
</dbReference>
<reference evidence="1" key="1">
    <citation type="submission" date="2020-06" db="EMBL/GenBank/DDBJ databases">
        <authorList>
            <person name="Li T."/>
            <person name="Hu X."/>
            <person name="Zhang T."/>
            <person name="Song X."/>
            <person name="Zhang H."/>
            <person name="Dai N."/>
            <person name="Sheng W."/>
            <person name="Hou X."/>
            <person name="Wei L."/>
        </authorList>
    </citation>
    <scope>NUCLEOTIDE SEQUENCE</scope>
    <source>
        <strain evidence="1">3651</strain>
        <tissue evidence="1">Leaf</tissue>
    </source>
</reference>
<evidence type="ECO:0000313" key="2">
    <source>
        <dbReference type="Proteomes" id="UP001293254"/>
    </source>
</evidence>
<name>A0AAE1YHZ1_9LAMI</name>
<reference evidence="1" key="2">
    <citation type="journal article" date="2024" name="Plant">
        <title>Genomic evolution and insights into agronomic trait innovations of Sesamum species.</title>
        <authorList>
            <person name="Miao H."/>
            <person name="Wang L."/>
            <person name="Qu L."/>
            <person name="Liu H."/>
            <person name="Sun Y."/>
            <person name="Le M."/>
            <person name="Wang Q."/>
            <person name="Wei S."/>
            <person name="Zheng Y."/>
            <person name="Lin W."/>
            <person name="Duan Y."/>
            <person name="Cao H."/>
            <person name="Xiong S."/>
            <person name="Wang X."/>
            <person name="Wei L."/>
            <person name="Li C."/>
            <person name="Ma Q."/>
            <person name="Ju M."/>
            <person name="Zhao R."/>
            <person name="Li G."/>
            <person name="Mu C."/>
            <person name="Tian Q."/>
            <person name="Mei H."/>
            <person name="Zhang T."/>
            <person name="Gao T."/>
            <person name="Zhang H."/>
        </authorList>
    </citation>
    <scope>NUCLEOTIDE SEQUENCE</scope>
    <source>
        <strain evidence="1">3651</strain>
    </source>
</reference>
<organism evidence="1 2">
    <name type="scientific">Sesamum alatum</name>
    <dbReference type="NCBI Taxonomy" id="300844"/>
    <lineage>
        <taxon>Eukaryota</taxon>
        <taxon>Viridiplantae</taxon>
        <taxon>Streptophyta</taxon>
        <taxon>Embryophyta</taxon>
        <taxon>Tracheophyta</taxon>
        <taxon>Spermatophyta</taxon>
        <taxon>Magnoliopsida</taxon>
        <taxon>eudicotyledons</taxon>
        <taxon>Gunneridae</taxon>
        <taxon>Pentapetalae</taxon>
        <taxon>asterids</taxon>
        <taxon>lamiids</taxon>
        <taxon>Lamiales</taxon>
        <taxon>Pedaliaceae</taxon>
        <taxon>Sesamum</taxon>
    </lineage>
</organism>
<sequence length="102" mass="10999">MWFWVYFGKIHIPVPPQNKTQFSGLVVRVLLVVLVLPTRHVSGAHIGVMGHLLLPTWRGIDLAVAVACCLDGGGRRQRGTNTVVWVPQGVVVVDGGGTLSGY</sequence>
<dbReference type="Proteomes" id="UP001293254">
    <property type="component" value="Unassembled WGS sequence"/>
</dbReference>
<dbReference type="AlphaFoldDB" id="A0AAE1YHZ1"/>
<accession>A0AAE1YHZ1</accession>
<gene>
    <name evidence="1" type="ORF">Salat_1359300</name>
</gene>
<keyword evidence="2" id="KW-1185">Reference proteome</keyword>
<protein>
    <submittedName>
        <fullName evidence="1">Uncharacterized protein</fullName>
    </submittedName>
</protein>
<proteinExistence type="predicted"/>